<keyword evidence="3" id="KW-1185">Reference proteome</keyword>
<feature type="region of interest" description="Disordered" evidence="1">
    <location>
        <begin position="207"/>
        <end position="245"/>
    </location>
</feature>
<organism evidence="2 3">
    <name type="scientific">Orbilia ellipsospora</name>
    <dbReference type="NCBI Taxonomy" id="2528407"/>
    <lineage>
        <taxon>Eukaryota</taxon>
        <taxon>Fungi</taxon>
        <taxon>Dikarya</taxon>
        <taxon>Ascomycota</taxon>
        <taxon>Pezizomycotina</taxon>
        <taxon>Orbiliomycetes</taxon>
        <taxon>Orbiliales</taxon>
        <taxon>Orbiliaceae</taxon>
        <taxon>Orbilia</taxon>
    </lineage>
</organism>
<accession>A0AAV9WRP5</accession>
<proteinExistence type="predicted"/>
<name>A0AAV9WRP5_9PEZI</name>
<gene>
    <name evidence="2" type="ORF">TWF694_005708</name>
</gene>
<reference evidence="2 3" key="1">
    <citation type="submission" date="2019-10" db="EMBL/GenBank/DDBJ databases">
        <authorList>
            <person name="Palmer J.M."/>
        </authorList>
    </citation>
    <scope>NUCLEOTIDE SEQUENCE [LARGE SCALE GENOMIC DNA]</scope>
    <source>
        <strain evidence="2 3">TWF694</strain>
    </source>
</reference>
<dbReference type="Proteomes" id="UP001365542">
    <property type="component" value="Unassembled WGS sequence"/>
</dbReference>
<evidence type="ECO:0000256" key="1">
    <source>
        <dbReference type="SAM" id="MobiDB-lite"/>
    </source>
</evidence>
<feature type="region of interest" description="Disordered" evidence="1">
    <location>
        <begin position="422"/>
        <end position="445"/>
    </location>
</feature>
<dbReference type="EMBL" id="JAVHJO010000018">
    <property type="protein sequence ID" value="KAK6524042.1"/>
    <property type="molecule type" value="Genomic_DNA"/>
</dbReference>
<protein>
    <submittedName>
        <fullName evidence="2">Uncharacterized protein</fullName>
    </submittedName>
</protein>
<sequence length="922" mass="98863">MAETADPPDLDFDIEDEKFRVQLHLVLKLLTFEWEANLELLATKLQELCQKYIKHKSSLKGVTDAIIPVQVAIDAVKVGGNALANAYTSIPVQVVDTADQTIKGAVEAARTQTNSALAKGSAALATGTAILARGNAAIAEGNALLNAYVPASVTAKVDETVQEAVEAAKAKGTAVVEAYVPVKVVQQADTATKLAKGVASRLLWGSSSEVPDTASGDDYKTADTGLSSKAESHSGKSAETAQEGVVQEGVVQEEVERQRELVYDETIDETSCHLIITNPTFEDKLDDAGGKQWLTTTLLTVLSGTVPSDDATQPKPELKDDNYGDFHYATKSVTVPLLQSTEPDAKPLESRLYLRFANFMAKPASAEDVQNLIKTTLYPSTNHTGKIESYSGTELVPSALDFQEAWDREVLAEWYRGANLLWSGDPPENDEDAKEGDGSGSPGLGGIVGALPLGNASGLVKSALEVGEVAVDMIESSKDDKKETKIEARIEAKDDKDPDTKTKVETKVEMKVAETLNANGSAQAGPSLIETAVETVVHEGASQIEAKVVETAAAALGKSEASILKSVAAIEETEASLVKSAVALGQSEPLGGAAIDLVEQKTAIATSVAELAQSKDSLVQSAVALGASKSSMFGTALKIADTVGESMGVDLIDTDKLSNGKEKKLTGWEKLKAEFPCPIDYPADHEYKAKFTMAVDDCIPSLKSAEGALSCILELYFAKSTPGYTADSFRDRQLLNKLLVATHRVVVTFICSENMVRYVTGVESAPLGDNLLDTGLDGVEAALGMLGPNPAAMVAAGVLKAGRELAEKKKKDAAAKFQKKSTSILRKLWFLTTEVYAFIWFTGSPQLDGKFEFLSSFHRANFKLIRERRVGVYEEDEQPPLDLPEDYFMYLQEQTILLKDFTEEFEGHSKEMVEGLDKIIAV</sequence>
<evidence type="ECO:0000313" key="3">
    <source>
        <dbReference type="Proteomes" id="UP001365542"/>
    </source>
</evidence>
<comment type="caution">
    <text evidence="2">The sequence shown here is derived from an EMBL/GenBank/DDBJ whole genome shotgun (WGS) entry which is preliminary data.</text>
</comment>
<evidence type="ECO:0000313" key="2">
    <source>
        <dbReference type="EMBL" id="KAK6524042.1"/>
    </source>
</evidence>
<dbReference type="AlphaFoldDB" id="A0AAV9WRP5"/>